<gene>
    <name evidence="4" type="ORF">DW787_06535</name>
    <name evidence="3" type="ORF">KHY67_03310</name>
</gene>
<accession>A0A414FVW0</accession>
<dbReference type="Pfam" id="PF08874">
    <property type="entry name" value="DUF1835"/>
    <property type="match status" value="1"/>
</dbReference>
<evidence type="ECO:0000313" key="3">
    <source>
        <dbReference type="EMBL" id="MBS5146713.1"/>
    </source>
</evidence>
<sequence>MINLCFDGSVSSVLRAARAAAIQQGECFGDVLWFPDNLTIGRLSPFTAKSRLSELSRIEGVFKADREKSWNEFHERLSAVDGEIRAWSTNATHEKLALCYTCSILHTHSLKLLVLERKYPENMDWDKPFPITTTRIHLVDCRSCANEWNEVVAAERDVFDRRIRICENNRIKSVSENHFDLFIRDYLTKCKLDDGDVYTMLPFLMTDEIERVTGNLILPEFFSIRLCRIFGYDRNPWCPTVGVW</sequence>
<dbReference type="Proteomes" id="UP000286050">
    <property type="component" value="Unassembled WGS sequence"/>
</dbReference>
<proteinExistence type="predicted"/>
<dbReference type="InterPro" id="IPR022123">
    <property type="entry name" value="DUF3658"/>
</dbReference>
<dbReference type="Pfam" id="PF12395">
    <property type="entry name" value="DUF3658"/>
    <property type="match status" value="1"/>
</dbReference>
<dbReference type="RefSeq" id="WP_118272147.1">
    <property type="nucleotide sequence ID" value="NZ_CACRTN010000017.1"/>
</dbReference>
<comment type="caution">
    <text evidence="4">The sequence shown here is derived from an EMBL/GenBank/DDBJ whole genome shotgun (WGS) entry which is preliminary data.</text>
</comment>
<evidence type="ECO:0000259" key="2">
    <source>
        <dbReference type="Pfam" id="PF12395"/>
    </source>
</evidence>
<feature type="domain" description="DUF1835" evidence="1">
    <location>
        <begin position="2"/>
        <end position="114"/>
    </location>
</feature>
<reference evidence="3" key="2">
    <citation type="submission" date="2021-02" db="EMBL/GenBank/DDBJ databases">
        <title>Infant gut strain persistence is associated with maternal origin, phylogeny, and functional potential including surface adhesion and iron acquisition.</title>
        <authorList>
            <person name="Lou Y.C."/>
        </authorList>
    </citation>
    <scope>NUCLEOTIDE SEQUENCE</scope>
    <source>
        <strain evidence="3">L3_128_245G1_dasL3_128_245G1_concoct_49</strain>
    </source>
</reference>
<organism evidence="4 5">
    <name type="scientific">Collinsella intestinalis</name>
    <dbReference type="NCBI Taxonomy" id="147207"/>
    <lineage>
        <taxon>Bacteria</taxon>
        <taxon>Bacillati</taxon>
        <taxon>Actinomycetota</taxon>
        <taxon>Coriobacteriia</taxon>
        <taxon>Coriobacteriales</taxon>
        <taxon>Coriobacteriaceae</taxon>
        <taxon>Collinsella</taxon>
    </lineage>
</organism>
<protein>
    <submittedName>
        <fullName evidence="4">DUF1835 domain-containing protein</fullName>
    </submittedName>
</protein>
<dbReference type="Proteomes" id="UP000738879">
    <property type="component" value="Unassembled WGS sequence"/>
</dbReference>
<feature type="domain" description="DUF3658" evidence="2">
    <location>
        <begin position="136"/>
        <end position="189"/>
    </location>
</feature>
<reference evidence="4 5" key="1">
    <citation type="submission" date="2018-08" db="EMBL/GenBank/DDBJ databases">
        <title>A genome reference for cultivated species of the human gut microbiota.</title>
        <authorList>
            <person name="Zou Y."/>
            <person name="Xue W."/>
            <person name="Luo G."/>
        </authorList>
    </citation>
    <scope>NUCLEOTIDE SEQUENCE [LARGE SCALE GENOMIC DNA]</scope>
    <source>
        <strain evidence="4 5">AM30-5LB</strain>
    </source>
</reference>
<evidence type="ECO:0000313" key="5">
    <source>
        <dbReference type="Proteomes" id="UP000286050"/>
    </source>
</evidence>
<dbReference type="AlphaFoldDB" id="A0A414FVW0"/>
<dbReference type="EMBL" id="QSJI01000005">
    <property type="protein sequence ID" value="RHD55347.1"/>
    <property type="molecule type" value="Genomic_DNA"/>
</dbReference>
<dbReference type="InterPro" id="IPR014973">
    <property type="entry name" value="DUF1835"/>
</dbReference>
<evidence type="ECO:0000259" key="1">
    <source>
        <dbReference type="Pfam" id="PF08874"/>
    </source>
</evidence>
<dbReference type="EMBL" id="JAGZJA010000003">
    <property type="protein sequence ID" value="MBS5146713.1"/>
    <property type="molecule type" value="Genomic_DNA"/>
</dbReference>
<evidence type="ECO:0000313" key="4">
    <source>
        <dbReference type="EMBL" id="RHD55347.1"/>
    </source>
</evidence>
<name>A0A414FVW0_9ACTN</name>